<accession>A0A0G4G7U8</accession>
<feature type="compositionally biased region" description="Basic and acidic residues" evidence="1">
    <location>
        <begin position="227"/>
        <end position="242"/>
    </location>
</feature>
<protein>
    <submittedName>
        <fullName evidence="2">Uncharacterized protein</fullName>
    </submittedName>
</protein>
<reference evidence="2" key="1">
    <citation type="submission" date="2014-11" db="EMBL/GenBank/DDBJ databases">
        <authorList>
            <person name="Otto D Thomas"/>
            <person name="Naeem Raeece"/>
        </authorList>
    </citation>
    <scope>NUCLEOTIDE SEQUENCE</scope>
</reference>
<feature type="compositionally biased region" description="Basic and acidic residues" evidence="1">
    <location>
        <begin position="107"/>
        <end position="118"/>
    </location>
</feature>
<feature type="compositionally biased region" description="Polar residues" evidence="1">
    <location>
        <begin position="296"/>
        <end position="307"/>
    </location>
</feature>
<organism evidence="2">
    <name type="scientific">Chromera velia CCMP2878</name>
    <dbReference type="NCBI Taxonomy" id="1169474"/>
    <lineage>
        <taxon>Eukaryota</taxon>
        <taxon>Sar</taxon>
        <taxon>Alveolata</taxon>
        <taxon>Colpodellida</taxon>
        <taxon>Chromeraceae</taxon>
        <taxon>Chromera</taxon>
    </lineage>
</organism>
<feature type="compositionally biased region" description="Basic and acidic residues" evidence="1">
    <location>
        <begin position="125"/>
        <end position="188"/>
    </location>
</feature>
<proteinExistence type="predicted"/>
<evidence type="ECO:0000313" key="2">
    <source>
        <dbReference type="EMBL" id="CEM24573.1"/>
    </source>
</evidence>
<gene>
    <name evidence="2" type="ORF">Cvel_20614</name>
</gene>
<feature type="compositionally biased region" description="Basic and acidic residues" evidence="1">
    <location>
        <begin position="36"/>
        <end position="100"/>
    </location>
</feature>
<feature type="region of interest" description="Disordered" evidence="1">
    <location>
        <begin position="1"/>
        <end position="316"/>
    </location>
</feature>
<sequence length="452" mass="49133">MAPKKKGQKMNLLDLQRELGAGDEALPSHSGGAVRTTREEGRAHNDDWRRDGAGGGRGDRDGGFGDRRGGGRYGDRDGGRVGRGDDDRDWRGGGRKRSETPPRYGRGRYDRDRDDSPRGGRGRYGGRDRSDSRDRPRRRSPEPPRDDRPAHLRLKDRMKGGPDENKENAKENKENAPAELSVADRLRGMDAASGPPARGGDRDRPIDRAAAIERDAKGSYVPPSMRRVLEEEKRREQSDSRPMRRGPPPTKDASDFPSLMAVKKDDEPEPKEDKEKKQKKKKNRPAPPAGGAAPPSATSTGVPSASGTPIPPGVEPELWQKFASLVHSALKSGKDAKQTASEAEEMLDESALKAPAASAEVIAVVLEENDKTEASLRQTCQKAAPLLKAFLAKRDEGSSPSPSVQLIRDCVLKAFKAGMPKVTDGEGLPMVKVVFEELEKAEVVSPEACVAV</sequence>
<dbReference type="AlphaFoldDB" id="A0A0G4G7U8"/>
<feature type="compositionally biased region" description="Basic and acidic residues" evidence="1">
    <location>
        <begin position="199"/>
        <end position="217"/>
    </location>
</feature>
<evidence type="ECO:0000256" key="1">
    <source>
        <dbReference type="SAM" id="MobiDB-lite"/>
    </source>
</evidence>
<dbReference type="EMBL" id="CDMZ01000955">
    <property type="protein sequence ID" value="CEM24573.1"/>
    <property type="molecule type" value="Genomic_DNA"/>
</dbReference>
<feature type="non-terminal residue" evidence="2">
    <location>
        <position position="452"/>
    </location>
</feature>
<feature type="compositionally biased region" description="Basic and acidic residues" evidence="1">
    <location>
        <begin position="262"/>
        <end position="276"/>
    </location>
</feature>
<name>A0A0G4G7U8_9ALVE</name>
<feature type="region of interest" description="Disordered" evidence="1">
    <location>
        <begin position="329"/>
        <end position="348"/>
    </location>
</feature>